<sequence>MAVHSPRADIVLITCVKSKLSHPAAAKDLYTSSLFRKERAYAEQTGRPWFILSAEHGLVAPEEWLAPYERYLPDTSAGYRAAWGAWVAARLELIAGPLNGKTIEVHAGSAYVAAILPHLSALGASVEDPLRGLTMGERLAWYTVDSSPTSSLDPNPLVTLLRDEPSAVTPAVFLSSDRADLKLPGLYSWWVDVSGAELLSRGLELPVSEGLIYAGLAGATRWPSGQRSGNTLWARIVGMHLGGNHEFSTFRRSLGAIHASAIQSDHIDEAALTAWMHAHLRVIAIAYEDADTLGRVERAVLHELDPPLNLQGMTPTPVRRRLSELRRAVS</sequence>
<dbReference type="Pfam" id="PF20815">
    <property type="entry name" value="GIY_YIG_2"/>
    <property type="match status" value="1"/>
</dbReference>
<dbReference type="InterPro" id="IPR049311">
    <property type="entry name" value="GIY_YIG_cat"/>
</dbReference>
<reference evidence="3 4" key="1">
    <citation type="journal article" date="2019" name="Int. J. Syst. Evol. Microbiol.">
        <title>The Global Catalogue of Microorganisms (GCM) 10K type strain sequencing project: providing services to taxonomists for standard genome sequencing and annotation.</title>
        <authorList>
            <consortium name="The Broad Institute Genomics Platform"/>
            <consortium name="The Broad Institute Genome Sequencing Center for Infectious Disease"/>
            <person name="Wu L."/>
            <person name="Ma J."/>
        </authorList>
    </citation>
    <scope>NUCLEOTIDE SEQUENCE [LARGE SCALE GENOMIC DNA]</scope>
    <source>
        <strain evidence="3 4">JCM 14969</strain>
    </source>
</reference>
<evidence type="ECO:0000259" key="1">
    <source>
        <dbReference type="Pfam" id="PF20815"/>
    </source>
</evidence>
<proteinExistence type="predicted"/>
<name>A0ABN2EBM9_9ACTN</name>
<dbReference type="Proteomes" id="UP001500393">
    <property type="component" value="Unassembled WGS sequence"/>
</dbReference>
<evidence type="ECO:0000313" key="4">
    <source>
        <dbReference type="Proteomes" id="UP001500393"/>
    </source>
</evidence>
<accession>A0ABN2EBM9</accession>
<organism evidence="3 4">
    <name type="scientific">Kribbella sancticallisti</name>
    <dbReference type="NCBI Taxonomy" id="460087"/>
    <lineage>
        <taxon>Bacteria</taxon>
        <taxon>Bacillati</taxon>
        <taxon>Actinomycetota</taxon>
        <taxon>Actinomycetes</taxon>
        <taxon>Propionibacteriales</taxon>
        <taxon>Kribbellaceae</taxon>
        <taxon>Kribbella</taxon>
    </lineage>
</organism>
<dbReference type="EMBL" id="BAAAOS010000049">
    <property type="protein sequence ID" value="GAA1601090.1"/>
    <property type="molecule type" value="Genomic_DNA"/>
</dbReference>
<evidence type="ECO:0000259" key="2">
    <source>
        <dbReference type="Pfam" id="PF21818"/>
    </source>
</evidence>
<feature type="domain" description="DUF6884" evidence="2">
    <location>
        <begin position="10"/>
        <end position="143"/>
    </location>
</feature>
<keyword evidence="4" id="KW-1185">Reference proteome</keyword>
<protein>
    <submittedName>
        <fullName evidence="3">Uncharacterized protein</fullName>
    </submittedName>
</protein>
<feature type="domain" description="GIY-YIG catalytic" evidence="1">
    <location>
        <begin position="185"/>
        <end position="327"/>
    </location>
</feature>
<evidence type="ECO:0000313" key="3">
    <source>
        <dbReference type="EMBL" id="GAA1601090.1"/>
    </source>
</evidence>
<dbReference type="InterPro" id="IPR049251">
    <property type="entry name" value="DUF6884"/>
</dbReference>
<gene>
    <name evidence="3" type="ORF">GCM10009789_64190</name>
</gene>
<dbReference type="Pfam" id="PF21818">
    <property type="entry name" value="DUF6884"/>
    <property type="match status" value="1"/>
</dbReference>
<comment type="caution">
    <text evidence="3">The sequence shown here is derived from an EMBL/GenBank/DDBJ whole genome shotgun (WGS) entry which is preliminary data.</text>
</comment>